<evidence type="ECO:0000256" key="3">
    <source>
        <dbReference type="ARBA" id="ARBA00022475"/>
    </source>
</evidence>
<feature type="transmembrane region" description="Helical" evidence="10">
    <location>
        <begin position="292"/>
        <end position="314"/>
    </location>
</feature>
<dbReference type="GO" id="GO:0042941">
    <property type="term" value="P:D-alanine transmembrane transport"/>
    <property type="evidence" value="ECO:0007669"/>
    <property type="project" value="TreeGrafter"/>
</dbReference>
<keyword evidence="7 10" id="KW-1133">Transmembrane helix</keyword>
<feature type="transmembrane region" description="Helical" evidence="10">
    <location>
        <begin position="58"/>
        <end position="76"/>
    </location>
</feature>
<comment type="subcellular location">
    <subcellularLocation>
        <location evidence="1">Cell membrane</location>
        <topology evidence="1">Multi-pass membrane protein</topology>
    </subcellularLocation>
</comment>
<dbReference type="AlphaFoldDB" id="A0A2V3UB46"/>
<feature type="transmembrane region" description="Helical" evidence="10">
    <location>
        <begin position="219"/>
        <end position="240"/>
    </location>
</feature>
<gene>
    <name evidence="11" type="ORF">C7450_104150</name>
</gene>
<keyword evidence="4" id="KW-0997">Cell inner membrane</keyword>
<keyword evidence="2" id="KW-0813">Transport</keyword>
<keyword evidence="12" id="KW-1185">Reference proteome</keyword>
<evidence type="ECO:0000313" key="11">
    <source>
        <dbReference type="EMBL" id="PXW60098.1"/>
    </source>
</evidence>
<comment type="similarity">
    <text evidence="9">Belongs to the binding-protein-dependent transport system permease family. LivHM subfamily.</text>
</comment>
<evidence type="ECO:0000256" key="6">
    <source>
        <dbReference type="ARBA" id="ARBA00022970"/>
    </source>
</evidence>
<evidence type="ECO:0000256" key="8">
    <source>
        <dbReference type="ARBA" id="ARBA00023136"/>
    </source>
</evidence>
<comment type="caution">
    <text evidence="11">The sequence shown here is derived from an EMBL/GenBank/DDBJ whole genome shotgun (WGS) entry which is preliminary data.</text>
</comment>
<dbReference type="InterPro" id="IPR001851">
    <property type="entry name" value="ABC_transp_permease"/>
</dbReference>
<name>A0A2V3UB46_9HYPH</name>
<evidence type="ECO:0000256" key="7">
    <source>
        <dbReference type="ARBA" id="ARBA00022989"/>
    </source>
</evidence>
<dbReference type="PANTHER" id="PTHR11795:SF371">
    <property type="entry name" value="HIGH-AFFINITY BRANCHED-CHAIN AMINO ACID TRANSPORT SYSTEM PERMEASE PROTEIN LIVH"/>
    <property type="match status" value="1"/>
</dbReference>
<feature type="transmembrane region" description="Helical" evidence="10">
    <location>
        <begin position="115"/>
        <end position="135"/>
    </location>
</feature>
<dbReference type="EMBL" id="QJJK01000004">
    <property type="protein sequence ID" value="PXW60098.1"/>
    <property type="molecule type" value="Genomic_DNA"/>
</dbReference>
<keyword evidence="5 10" id="KW-0812">Transmembrane</keyword>
<evidence type="ECO:0000256" key="9">
    <source>
        <dbReference type="ARBA" id="ARBA00037998"/>
    </source>
</evidence>
<feature type="transmembrane region" description="Helical" evidence="10">
    <location>
        <begin position="155"/>
        <end position="186"/>
    </location>
</feature>
<organism evidence="11 12">
    <name type="scientific">Chelatococcus asaccharovorans</name>
    <dbReference type="NCBI Taxonomy" id="28210"/>
    <lineage>
        <taxon>Bacteria</taxon>
        <taxon>Pseudomonadati</taxon>
        <taxon>Pseudomonadota</taxon>
        <taxon>Alphaproteobacteria</taxon>
        <taxon>Hyphomicrobiales</taxon>
        <taxon>Chelatococcaceae</taxon>
        <taxon>Chelatococcus</taxon>
    </lineage>
</organism>
<dbReference type="Proteomes" id="UP000248021">
    <property type="component" value="Unassembled WGS sequence"/>
</dbReference>
<dbReference type="CDD" id="cd06582">
    <property type="entry name" value="TM_PBP1_LivH_like"/>
    <property type="match status" value="1"/>
</dbReference>
<dbReference type="InterPro" id="IPR052157">
    <property type="entry name" value="BCAA_transport_permease"/>
</dbReference>
<evidence type="ECO:0000256" key="5">
    <source>
        <dbReference type="ARBA" id="ARBA00022692"/>
    </source>
</evidence>
<dbReference type="GO" id="GO:0005304">
    <property type="term" value="F:L-valine transmembrane transporter activity"/>
    <property type="evidence" value="ECO:0007669"/>
    <property type="project" value="TreeGrafter"/>
</dbReference>
<dbReference type="GO" id="GO:0015188">
    <property type="term" value="F:L-isoleucine transmembrane transporter activity"/>
    <property type="evidence" value="ECO:0007669"/>
    <property type="project" value="TreeGrafter"/>
</dbReference>
<evidence type="ECO:0000313" key="12">
    <source>
        <dbReference type="Proteomes" id="UP000248021"/>
    </source>
</evidence>
<feature type="transmembrane region" description="Helical" evidence="10">
    <location>
        <begin position="252"/>
        <end position="285"/>
    </location>
</feature>
<sequence length="323" mass="34229">MWIFGGRSAPGDPSETCVGRIVAWMIAQQILNGLITGSVYALFALGFTLVFSVNRVLNLAHGAVFMSAALLSYYLVMIGTPFVIAAAVATVVAGGISMVVEFVALRRLRRFSPHVMEFAALVTTLGADIVLVSLAHKLTAAQTVRFPFGTFPNQFFLLFGLRISLLQIIIVLSVACMLSFLVFYLYRTSAGLRLRAVASSDRASLLLGINPNAVYAQTFFISGIMAGIAGVLIALSFNSINAHMGESYMLKTFVIIVLGGLGSVPGCVLAALFFGVAQTLCVAYLPPGSADIILYALLFGMLLVRPAGLMGNAANISVVGRNA</sequence>
<evidence type="ECO:0000256" key="10">
    <source>
        <dbReference type="SAM" id="Phobius"/>
    </source>
</evidence>
<evidence type="ECO:0000256" key="2">
    <source>
        <dbReference type="ARBA" id="ARBA00022448"/>
    </source>
</evidence>
<dbReference type="GO" id="GO:1903806">
    <property type="term" value="P:L-isoleucine import across plasma membrane"/>
    <property type="evidence" value="ECO:0007669"/>
    <property type="project" value="TreeGrafter"/>
</dbReference>
<feature type="transmembrane region" description="Helical" evidence="10">
    <location>
        <begin position="30"/>
        <end position="51"/>
    </location>
</feature>
<evidence type="ECO:0000256" key="4">
    <source>
        <dbReference type="ARBA" id="ARBA00022519"/>
    </source>
</evidence>
<keyword evidence="8 10" id="KW-0472">Membrane</keyword>
<keyword evidence="3" id="KW-1003">Cell membrane</keyword>
<protein>
    <submittedName>
        <fullName evidence="11">Amino acid/amide ABC transporter membrane protein 1 (HAAT family)</fullName>
    </submittedName>
</protein>
<dbReference type="GO" id="GO:0015808">
    <property type="term" value="P:L-alanine transport"/>
    <property type="evidence" value="ECO:0007669"/>
    <property type="project" value="TreeGrafter"/>
</dbReference>
<proteinExistence type="inferred from homology"/>
<dbReference type="GO" id="GO:0005886">
    <property type="term" value="C:plasma membrane"/>
    <property type="evidence" value="ECO:0007669"/>
    <property type="project" value="UniProtKB-SubCell"/>
</dbReference>
<keyword evidence="6" id="KW-0029">Amino-acid transport</keyword>
<dbReference type="PANTHER" id="PTHR11795">
    <property type="entry name" value="BRANCHED-CHAIN AMINO ACID TRANSPORT SYSTEM PERMEASE PROTEIN LIVH"/>
    <property type="match status" value="1"/>
</dbReference>
<feature type="transmembrane region" description="Helical" evidence="10">
    <location>
        <begin position="82"/>
        <end position="103"/>
    </location>
</feature>
<dbReference type="Pfam" id="PF02653">
    <property type="entry name" value="BPD_transp_2"/>
    <property type="match status" value="1"/>
</dbReference>
<reference evidence="11 12" key="1">
    <citation type="submission" date="2018-05" db="EMBL/GenBank/DDBJ databases">
        <title>Genomic Encyclopedia of Type Strains, Phase IV (KMG-IV): sequencing the most valuable type-strain genomes for metagenomic binning, comparative biology and taxonomic classification.</title>
        <authorList>
            <person name="Goeker M."/>
        </authorList>
    </citation>
    <scope>NUCLEOTIDE SEQUENCE [LARGE SCALE GENOMIC DNA]</scope>
    <source>
        <strain evidence="11 12">DSM 6462</strain>
    </source>
</reference>
<evidence type="ECO:0000256" key="1">
    <source>
        <dbReference type="ARBA" id="ARBA00004651"/>
    </source>
</evidence>
<dbReference type="GO" id="GO:0015192">
    <property type="term" value="F:L-phenylalanine transmembrane transporter activity"/>
    <property type="evidence" value="ECO:0007669"/>
    <property type="project" value="TreeGrafter"/>
</dbReference>
<dbReference type="GO" id="GO:0015190">
    <property type="term" value="F:L-leucine transmembrane transporter activity"/>
    <property type="evidence" value="ECO:0007669"/>
    <property type="project" value="TreeGrafter"/>
</dbReference>
<accession>A0A2V3UB46</accession>